<proteinExistence type="predicted"/>
<evidence type="ECO:0000256" key="3">
    <source>
        <dbReference type="ARBA" id="ARBA00022771"/>
    </source>
</evidence>
<evidence type="ECO:0000256" key="6">
    <source>
        <dbReference type="ARBA" id="ARBA00023242"/>
    </source>
</evidence>
<evidence type="ECO:0000313" key="9">
    <source>
        <dbReference type="EMBL" id="PSS28929.1"/>
    </source>
</evidence>
<dbReference type="Gramene" id="PSS28929">
    <property type="protein sequence ID" value="PSS28929"/>
    <property type="gene ID" value="CEY00_Acc06438"/>
</dbReference>
<comment type="subcellular location">
    <subcellularLocation>
        <location evidence="1">Nucleus</location>
    </subcellularLocation>
</comment>
<evidence type="ECO:0000259" key="7">
    <source>
        <dbReference type="Pfam" id="PF05699"/>
    </source>
</evidence>
<gene>
    <name evidence="9" type="ORF">CEY00_Acc06438</name>
</gene>
<keyword evidence="3" id="KW-0863">Zinc-finger</keyword>
<evidence type="ECO:0000259" key="8">
    <source>
        <dbReference type="Pfam" id="PF14372"/>
    </source>
</evidence>
<dbReference type="OMA" id="CERSTNA"/>
<keyword evidence="2" id="KW-0479">Metal-binding</keyword>
<dbReference type="GO" id="GO:0046983">
    <property type="term" value="F:protein dimerization activity"/>
    <property type="evidence" value="ECO:0007669"/>
    <property type="project" value="InterPro"/>
</dbReference>
<dbReference type="SUPFAM" id="SSF53098">
    <property type="entry name" value="Ribonuclease H-like"/>
    <property type="match status" value="1"/>
</dbReference>
<protein>
    <submittedName>
        <fullName evidence="9">AC transposase</fullName>
    </submittedName>
</protein>
<feature type="domain" description="hAT-like transposase RNase-H fold" evidence="8">
    <location>
        <begin position="224"/>
        <end position="329"/>
    </location>
</feature>
<evidence type="ECO:0000256" key="4">
    <source>
        <dbReference type="ARBA" id="ARBA00022833"/>
    </source>
</evidence>
<dbReference type="InterPro" id="IPR025525">
    <property type="entry name" value="hAT-like_transposase_RNase-H"/>
</dbReference>
<dbReference type="PANTHER" id="PTHR46481:SF10">
    <property type="entry name" value="ZINC FINGER BED DOMAIN-CONTAINING PROTEIN 39"/>
    <property type="match status" value="1"/>
</dbReference>
<evidence type="ECO:0000313" key="10">
    <source>
        <dbReference type="Proteomes" id="UP000241394"/>
    </source>
</evidence>
<dbReference type="InParanoid" id="A0A2R6RFY7"/>
<accession>A0A2R6RFY7</accession>
<dbReference type="Proteomes" id="UP000241394">
    <property type="component" value="Chromosome LG6"/>
</dbReference>
<reference evidence="10" key="2">
    <citation type="journal article" date="2018" name="BMC Genomics">
        <title>A manually annotated Actinidia chinensis var. chinensis (kiwifruit) genome highlights the challenges associated with draft genomes and gene prediction in plants.</title>
        <authorList>
            <person name="Pilkington S.M."/>
            <person name="Crowhurst R."/>
            <person name="Hilario E."/>
            <person name="Nardozza S."/>
            <person name="Fraser L."/>
            <person name="Peng Y."/>
            <person name="Gunaseelan K."/>
            <person name="Simpson R."/>
            <person name="Tahir J."/>
            <person name="Deroles S.C."/>
            <person name="Templeton K."/>
            <person name="Luo Z."/>
            <person name="Davy M."/>
            <person name="Cheng C."/>
            <person name="McNeilage M."/>
            <person name="Scaglione D."/>
            <person name="Liu Y."/>
            <person name="Zhang Q."/>
            <person name="Datson P."/>
            <person name="De Silva N."/>
            <person name="Gardiner S.E."/>
            <person name="Bassett H."/>
            <person name="Chagne D."/>
            <person name="McCallum J."/>
            <person name="Dzierzon H."/>
            <person name="Deng C."/>
            <person name="Wang Y.Y."/>
            <person name="Barron L."/>
            <person name="Manako K."/>
            <person name="Bowen J."/>
            <person name="Foster T.M."/>
            <person name="Erridge Z.A."/>
            <person name="Tiffin H."/>
            <person name="Waite C.N."/>
            <person name="Davies K.M."/>
            <person name="Grierson E.P."/>
            <person name="Laing W.A."/>
            <person name="Kirk R."/>
            <person name="Chen X."/>
            <person name="Wood M."/>
            <person name="Montefiori M."/>
            <person name="Brummell D.A."/>
            <person name="Schwinn K.E."/>
            <person name="Catanach A."/>
            <person name="Fullerton C."/>
            <person name="Li D."/>
            <person name="Meiyalaghan S."/>
            <person name="Nieuwenhuizen N."/>
            <person name="Read N."/>
            <person name="Prakash R."/>
            <person name="Hunter D."/>
            <person name="Zhang H."/>
            <person name="McKenzie M."/>
            <person name="Knabel M."/>
            <person name="Harris A."/>
            <person name="Allan A.C."/>
            <person name="Gleave A."/>
            <person name="Chen A."/>
            <person name="Janssen B.J."/>
            <person name="Plunkett B."/>
            <person name="Ampomah-Dwamena C."/>
            <person name="Voogd C."/>
            <person name="Leif D."/>
            <person name="Lafferty D."/>
            <person name="Souleyre E.J.F."/>
            <person name="Varkonyi-Gasic E."/>
            <person name="Gambi F."/>
            <person name="Hanley J."/>
            <person name="Yao J.L."/>
            <person name="Cheung J."/>
            <person name="David K.M."/>
            <person name="Warren B."/>
            <person name="Marsh K."/>
            <person name="Snowden K.C."/>
            <person name="Lin-Wang K."/>
            <person name="Brian L."/>
            <person name="Martinez-Sanchez M."/>
            <person name="Wang M."/>
            <person name="Ileperuma N."/>
            <person name="Macnee N."/>
            <person name="Campin R."/>
            <person name="McAtee P."/>
            <person name="Drummond R.S.M."/>
            <person name="Espley R.V."/>
            <person name="Ireland H.S."/>
            <person name="Wu R."/>
            <person name="Atkinson R.G."/>
            <person name="Karunairetnam S."/>
            <person name="Bulley S."/>
            <person name="Chunkath S."/>
            <person name="Hanley Z."/>
            <person name="Storey R."/>
            <person name="Thrimawithana A.H."/>
            <person name="Thomson S."/>
            <person name="David C."/>
            <person name="Testolin R."/>
            <person name="Huang H."/>
            <person name="Hellens R.P."/>
            <person name="Schaffer R.J."/>
        </authorList>
    </citation>
    <scope>NUCLEOTIDE SEQUENCE [LARGE SCALE GENOMIC DNA]</scope>
    <source>
        <strain evidence="10">cv. Red5</strain>
    </source>
</reference>
<dbReference type="InterPro" id="IPR008906">
    <property type="entry name" value="HATC_C_dom"/>
</dbReference>
<dbReference type="InterPro" id="IPR052035">
    <property type="entry name" value="ZnF_BED_domain_contain"/>
</dbReference>
<reference evidence="9 10" key="1">
    <citation type="submission" date="2017-07" db="EMBL/GenBank/DDBJ databases">
        <title>An improved, manually edited Actinidia chinensis var. chinensis (kiwifruit) genome highlights the challenges associated with draft genomes and gene prediction in plants.</title>
        <authorList>
            <person name="Pilkington S."/>
            <person name="Crowhurst R."/>
            <person name="Hilario E."/>
            <person name="Nardozza S."/>
            <person name="Fraser L."/>
            <person name="Peng Y."/>
            <person name="Gunaseelan K."/>
            <person name="Simpson R."/>
            <person name="Tahir J."/>
            <person name="Deroles S."/>
            <person name="Templeton K."/>
            <person name="Luo Z."/>
            <person name="Davy M."/>
            <person name="Cheng C."/>
            <person name="Mcneilage M."/>
            <person name="Scaglione D."/>
            <person name="Liu Y."/>
            <person name="Zhang Q."/>
            <person name="Datson P."/>
            <person name="De Silva N."/>
            <person name="Gardiner S."/>
            <person name="Bassett H."/>
            <person name="Chagne D."/>
            <person name="Mccallum J."/>
            <person name="Dzierzon H."/>
            <person name="Deng C."/>
            <person name="Wang Y.-Y."/>
            <person name="Barron N."/>
            <person name="Manako K."/>
            <person name="Bowen J."/>
            <person name="Foster T."/>
            <person name="Erridge Z."/>
            <person name="Tiffin H."/>
            <person name="Waite C."/>
            <person name="Davies K."/>
            <person name="Grierson E."/>
            <person name="Laing W."/>
            <person name="Kirk R."/>
            <person name="Chen X."/>
            <person name="Wood M."/>
            <person name="Montefiori M."/>
            <person name="Brummell D."/>
            <person name="Schwinn K."/>
            <person name="Catanach A."/>
            <person name="Fullerton C."/>
            <person name="Li D."/>
            <person name="Meiyalaghan S."/>
            <person name="Nieuwenhuizen N."/>
            <person name="Read N."/>
            <person name="Prakash R."/>
            <person name="Hunter D."/>
            <person name="Zhang H."/>
            <person name="Mckenzie M."/>
            <person name="Knabel M."/>
            <person name="Harris A."/>
            <person name="Allan A."/>
            <person name="Chen A."/>
            <person name="Janssen B."/>
            <person name="Plunkett B."/>
            <person name="Dwamena C."/>
            <person name="Voogd C."/>
            <person name="Leif D."/>
            <person name="Lafferty D."/>
            <person name="Souleyre E."/>
            <person name="Varkonyi-Gasic E."/>
            <person name="Gambi F."/>
            <person name="Hanley J."/>
            <person name="Yao J.-L."/>
            <person name="Cheung J."/>
            <person name="David K."/>
            <person name="Warren B."/>
            <person name="Marsh K."/>
            <person name="Snowden K."/>
            <person name="Lin-Wang K."/>
            <person name="Brian L."/>
            <person name="Martinez-Sanchez M."/>
            <person name="Wang M."/>
            <person name="Ileperuma N."/>
            <person name="Macnee N."/>
            <person name="Campin R."/>
            <person name="Mcatee P."/>
            <person name="Drummond R."/>
            <person name="Espley R."/>
            <person name="Ireland H."/>
            <person name="Wu R."/>
            <person name="Atkinson R."/>
            <person name="Karunairetnam S."/>
            <person name="Bulley S."/>
            <person name="Chunkath S."/>
            <person name="Hanley Z."/>
            <person name="Storey R."/>
            <person name="Thrimawithana A."/>
            <person name="Thomson S."/>
            <person name="David C."/>
            <person name="Testolin R."/>
        </authorList>
    </citation>
    <scope>NUCLEOTIDE SEQUENCE [LARGE SCALE GENOMIC DNA]</scope>
    <source>
        <strain evidence="10">cv. Red5</strain>
        <tissue evidence="9">Young leaf</tissue>
    </source>
</reference>
<name>A0A2R6RFY7_ACTCC</name>
<sequence length="505" mass="58488">MCLTAHFIDDDWKLQKRILNFCLVGDHKGETIGRKIESLLLDWNIEGIFTLTVDNASSNDTILKFLMKRTKEWKGTILGHEHLHMRCCAHILNLIVVEGLKEENRSIDRVRDVVRYVRSSPQRLESFKTCVEKEKIDCSQTVCLDVSTRWNSTYLMLEVAVKFEKAFQRMADKDTNFKKYFNIKVVEDWEDEDASRVPTKLDWKNCKLFVTFLKLFYDATKRFSGSLFVTSNSVFDEILKIEATLEKLLDNKDPLMCAMAARMKEKFLRYWGDGGKINVNIYIYVAVALDPRLKLRWLRFRYTKSKGKDVGINMESRVKAVLVRLYDAYASDSQSRIQVRSASETPSVRVEEDCDYQSSLHSEFDTYLEEEYSSVYESELDKYLVAPCERSTNATFDILVWWKNNSNKYPILSQIARDVLAIPVSTVASESAFSTGGRILDPFRSSLLPSMVETLICTQNWLLHTVPINLRQAMDKVEDLEREILQPDDTSSEVRSNRSDGIRID</sequence>
<dbReference type="GO" id="GO:0008270">
    <property type="term" value="F:zinc ion binding"/>
    <property type="evidence" value="ECO:0007669"/>
    <property type="project" value="UniProtKB-KW"/>
</dbReference>
<keyword evidence="6" id="KW-0539">Nucleus</keyword>
<dbReference type="InterPro" id="IPR012337">
    <property type="entry name" value="RNaseH-like_sf"/>
</dbReference>
<comment type="caution">
    <text evidence="9">The sequence shown here is derived from an EMBL/GenBank/DDBJ whole genome shotgun (WGS) entry which is preliminary data.</text>
</comment>
<keyword evidence="4" id="KW-0862">Zinc</keyword>
<dbReference type="Pfam" id="PF14372">
    <property type="entry name" value="hAT-like_RNase-H"/>
    <property type="match status" value="1"/>
</dbReference>
<evidence type="ECO:0000256" key="1">
    <source>
        <dbReference type="ARBA" id="ARBA00004123"/>
    </source>
</evidence>
<dbReference type="EMBL" id="NKQK01000006">
    <property type="protein sequence ID" value="PSS28929.1"/>
    <property type="molecule type" value="Genomic_DNA"/>
</dbReference>
<dbReference type="Pfam" id="PF05699">
    <property type="entry name" value="Dimer_Tnp_hAT"/>
    <property type="match status" value="1"/>
</dbReference>
<feature type="domain" description="HAT C-terminal dimerisation" evidence="7">
    <location>
        <begin position="379"/>
        <end position="462"/>
    </location>
</feature>
<dbReference type="GO" id="GO:0003677">
    <property type="term" value="F:DNA binding"/>
    <property type="evidence" value="ECO:0007669"/>
    <property type="project" value="UniProtKB-KW"/>
</dbReference>
<keyword evidence="5" id="KW-0238">DNA-binding</keyword>
<dbReference type="OrthoDB" id="1718237at2759"/>
<evidence type="ECO:0000256" key="5">
    <source>
        <dbReference type="ARBA" id="ARBA00023125"/>
    </source>
</evidence>
<dbReference type="PANTHER" id="PTHR46481">
    <property type="entry name" value="ZINC FINGER BED DOMAIN-CONTAINING PROTEIN 4"/>
    <property type="match status" value="1"/>
</dbReference>
<dbReference type="GO" id="GO:0005634">
    <property type="term" value="C:nucleus"/>
    <property type="evidence" value="ECO:0007669"/>
    <property type="project" value="UniProtKB-SubCell"/>
</dbReference>
<dbReference type="AlphaFoldDB" id="A0A2R6RFY7"/>
<organism evidence="9 10">
    <name type="scientific">Actinidia chinensis var. chinensis</name>
    <name type="common">Chinese soft-hair kiwi</name>
    <dbReference type="NCBI Taxonomy" id="1590841"/>
    <lineage>
        <taxon>Eukaryota</taxon>
        <taxon>Viridiplantae</taxon>
        <taxon>Streptophyta</taxon>
        <taxon>Embryophyta</taxon>
        <taxon>Tracheophyta</taxon>
        <taxon>Spermatophyta</taxon>
        <taxon>Magnoliopsida</taxon>
        <taxon>eudicotyledons</taxon>
        <taxon>Gunneridae</taxon>
        <taxon>Pentapetalae</taxon>
        <taxon>asterids</taxon>
        <taxon>Ericales</taxon>
        <taxon>Actinidiaceae</taxon>
        <taxon>Actinidia</taxon>
    </lineage>
</organism>
<evidence type="ECO:0000256" key="2">
    <source>
        <dbReference type="ARBA" id="ARBA00022723"/>
    </source>
</evidence>
<keyword evidence="10" id="KW-1185">Reference proteome</keyword>